<dbReference type="PANTHER" id="PTHR34702">
    <property type="entry name" value="NA(+)/H(+) ANTIPORTER SUBUNIT F1"/>
    <property type="match status" value="1"/>
</dbReference>
<keyword evidence="3 8" id="KW-0813">Transport</keyword>
<keyword evidence="4 8" id="KW-1003">Cell membrane</keyword>
<dbReference type="OrthoDB" id="9800226at2"/>
<protein>
    <submittedName>
        <fullName evidence="10">Na(+) H(+) antiporter subunit F</fullName>
    </submittedName>
</protein>
<evidence type="ECO:0000256" key="5">
    <source>
        <dbReference type="ARBA" id="ARBA00022692"/>
    </source>
</evidence>
<keyword evidence="11" id="KW-1185">Reference proteome</keyword>
<dbReference type="Proteomes" id="UP000031843">
    <property type="component" value="Chromosome secondary"/>
</dbReference>
<dbReference type="STRING" id="68895.RR42_s2015"/>
<keyword evidence="6 9" id="KW-1133">Transmembrane helix</keyword>
<dbReference type="GO" id="GO:0005886">
    <property type="term" value="C:plasma membrane"/>
    <property type="evidence" value="ECO:0007669"/>
    <property type="project" value="UniProtKB-SubCell"/>
</dbReference>
<dbReference type="GO" id="GO:0015385">
    <property type="term" value="F:sodium:proton antiporter activity"/>
    <property type="evidence" value="ECO:0007669"/>
    <property type="project" value="TreeGrafter"/>
</dbReference>
<dbReference type="KEGG" id="cbw:RR42_s2015"/>
<evidence type="ECO:0000256" key="8">
    <source>
        <dbReference type="PIRNR" id="PIRNR028784"/>
    </source>
</evidence>
<dbReference type="AlphaFoldDB" id="A0A0C4YKL2"/>
<keyword evidence="5 9" id="KW-0812">Transmembrane</keyword>
<accession>A0A0C4YKL2</accession>
<evidence type="ECO:0000256" key="7">
    <source>
        <dbReference type="ARBA" id="ARBA00023136"/>
    </source>
</evidence>
<evidence type="ECO:0000256" key="1">
    <source>
        <dbReference type="ARBA" id="ARBA00004651"/>
    </source>
</evidence>
<keyword evidence="8" id="KW-0406">Ion transport</keyword>
<dbReference type="RefSeq" id="WP_043355509.1">
    <property type="nucleotide sequence ID" value="NZ_CP010537.1"/>
</dbReference>
<keyword evidence="8" id="KW-0050">Antiport</keyword>
<dbReference type="PANTHER" id="PTHR34702:SF1">
    <property type="entry name" value="NA(+)_H(+) ANTIPORTER SUBUNIT F"/>
    <property type="match status" value="1"/>
</dbReference>
<dbReference type="PIRSF" id="PIRSF028784">
    <property type="entry name" value="MrpF"/>
    <property type="match status" value="1"/>
</dbReference>
<sequence>MLAVVMPISLAILGIACLLTFIRLVRGPGLPDRIVALDTLNINAIALIMVFGIWLRSALFFEIALLIAVMGFIGTVALTKYLQRGDIIELK</sequence>
<feature type="transmembrane region" description="Helical" evidence="9">
    <location>
        <begin position="6"/>
        <end position="25"/>
    </location>
</feature>
<proteinExistence type="inferred from homology"/>
<feature type="transmembrane region" description="Helical" evidence="9">
    <location>
        <begin position="34"/>
        <end position="54"/>
    </location>
</feature>
<evidence type="ECO:0000256" key="4">
    <source>
        <dbReference type="ARBA" id="ARBA00022475"/>
    </source>
</evidence>
<feature type="transmembrane region" description="Helical" evidence="9">
    <location>
        <begin position="60"/>
        <end position="82"/>
    </location>
</feature>
<gene>
    <name evidence="10" type="ORF">RR42_s2015</name>
</gene>
<evidence type="ECO:0000313" key="11">
    <source>
        <dbReference type="Proteomes" id="UP000031843"/>
    </source>
</evidence>
<evidence type="ECO:0000313" key="10">
    <source>
        <dbReference type="EMBL" id="AJG23603.1"/>
    </source>
</evidence>
<dbReference type="Pfam" id="PF04066">
    <property type="entry name" value="MrpF_PhaF"/>
    <property type="match status" value="1"/>
</dbReference>
<reference evidence="10 11" key="1">
    <citation type="journal article" date="2015" name="Genome Announc.">
        <title>Complete Genome Sequence of Cupriavidus basilensis 4G11, Isolated from the Oak Ridge Field Research Center Site.</title>
        <authorList>
            <person name="Ray J."/>
            <person name="Waters R.J."/>
            <person name="Skerker J.M."/>
            <person name="Kuehl J.V."/>
            <person name="Price M.N."/>
            <person name="Huang J."/>
            <person name="Chakraborty R."/>
            <person name="Arkin A.P."/>
            <person name="Deutschbauer A."/>
        </authorList>
    </citation>
    <scope>NUCLEOTIDE SEQUENCE [LARGE SCALE GENOMIC DNA]</scope>
    <source>
        <strain evidence="10">4G11</strain>
    </source>
</reference>
<comment type="similarity">
    <text evidence="2 8">Belongs to the CPA3 antiporters (TC 2.A.63) subunit F family.</text>
</comment>
<evidence type="ECO:0000256" key="3">
    <source>
        <dbReference type="ARBA" id="ARBA00022448"/>
    </source>
</evidence>
<evidence type="ECO:0000256" key="6">
    <source>
        <dbReference type="ARBA" id="ARBA00022989"/>
    </source>
</evidence>
<dbReference type="EMBL" id="CP010537">
    <property type="protein sequence ID" value="AJG23603.1"/>
    <property type="molecule type" value="Genomic_DNA"/>
</dbReference>
<comment type="subcellular location">
    <subcellularLocation>
        <location evidence="1 8">Cell membrane</location>
        <topology evidence="1 8">Multi-pass membrane protein</topology>
    </subcellularLocation>
</comment>
<organism evidence="10 11">
    <name type="scientific">Cupriavidus basilensis</name>
    <dbReference type="NCBI Taxonomy" id="68895"/>
    <lineage>
        <taxon>Bacteria</taxon>
        <taxon>Pseudomonadati</taxon>
        <taxon>Pseudomonadota</taxon>
        <taxon>Betaproteobacteria</taxon>
        <taxon>Burkholderiales</taxon>
        <taxon>Burkholderiaceae</taxon>
        <taxon>Cupriavidus</taxon>
    </lineage>
</organism>
<dbReference type="InterPro" id="IPR007208">
    <property type="entry name" value="MrpF/PhaF-like"/>
</dbReference>
<name>A0A0C4YKL2_9BURK</name>
<dbReference type="NCBIfam" id="NF004812">
    <property type="entry name" value="PRK06161.1"/>
    <property type="match status" value="1"/>
</dbReference>
<evidence type="ECO:0000256" key="9">
    <source>
        <dbReference type="SAM" id="Phobius"/>
    </source>
</evidence>
<keyword evidence="7 8" id="KW-0472">Membrane</keyword>
<evidence type="ECO:0000256" key="2">
    <source>
        <dbReference type="ARBA" id="ARBA00009212"/>
    </source>
</evidence>